<reference evidence="12 13" key="1">
    <citation type="submission" date="2014-04" db="EMBL/GenBank/DDBJ databases">
        <title>Genome evolution of avian class.</title>
        <authorList>
            <person name="Zhang G."/>
            <person name="Li C."/>
        </authorList>
    </citation>
    <scope>NUCLEOTIDE SEQUENCE [LARGE SCALE GENOMIC DNA]</scope>
    <source>
        <strain evidence="12">BGI_N328</strain>
    </source>
</reference>
<evidence type="ECO:0000256" key="3">
    <source>
        <dbReference type="ARBA" id="ARBA00022525"/>
    </source>
</evidence>
<evidence type="ECO:0000256" key="1">
    <source>
        <dbReference type="ARBA" id="ARBA00004613"/>
    </source>
</evidence>
<evidence type="ECO:0000259" key="11">
    <source>
        <dbReference type="PROSITE" id="PS51828"/>
    </source>
</evidence>
<keyword evidence="3" id="KW-0964">Secreted</keyword>
<sequence>DLYRKVFVFRKDPSDAYVVVRAKLEQPLQNFTVCLRSYTDLTRPHSLFSYATKVQDNEILLFKPKPGEYRLYVGGRFVTLCIPKSTTASEHICASWESSTSLVGFWFNGKPWPHKGLQRGYTVGRRRPLCWGRSRTPLRGSFDAQQSFMGEISSVYMWDMGTSTSAMAVAMHNSPSEAPTFGWRNFPYKMVGKVYLKP</sequence>
<dbReference type="Gene3D" id="2.60.120.200">
    <property type="match status" value="1"/>
</dbReference>
<dbReference type="EMBL" id="KK617107">
    <property type="protein sequence ID" value="KFV49199.1"/>
    <property type="molecule type" value="Genomic_DNA"/>
</dbReference>
<dbReference type="FunFam" id="2.60.120.200:FF:000070">
    <property type="entry name" value="Serum amyloid P-component"/>
    <property type="match status" value="1"/>
</dbReference>
<dbReference type="InterPro" id="IPR030476">
    <property type="entry name" value="Pentaxin_CS"/>
</dbReference>
<dbReference type="GO" id="GO:0001849">
    <property type="term" value="F:complement component C1q complex binding"/>
    <property type="evidence" value="ECO:0007669"/>
    <property type="project" value="TreeGrafter"/>
</dbReference>
<organism evidence="12 13">
    <name type="scientific">Gavia stellata</name>
    <name type="common">Red-throated diver</name>
    <name type="synonym">Colymbus stellatus</name>
    <dbReference type="NCBI Taxonomy" id="37040"/>
    <lineage>
        <taxon>Eukaryota</taxon>
        <taxon>Metazoa</taxon>
        <taxon>Chordata</taxon>
        <taxon>Craniata</taxon>
        <taxon>Vertebrata</taxon>
        <taxon>Euteleostomi</taxon>
        <taxon>Archelosauria</taxon>
        <taxon>Archosauria</taxon>
        <taxon>Dinosauria</taxon>
        <taxon>Saurischia</taxon>
        <taxon>Theropoda</taxon>
        <taxon>Coelurosauria</taxon>
        <taxon>Aves</taxon>
        <taxon>Neognathae</taxon>
        <taxon>Neoaves</taxon>
        <taxon>Aequornithes</taxon>
        <taxon>Gaviiformes</taxon>
        <taxon>Gaviidae</taxon>
        <taxon>Gavia</taxon>
    </lineage>
</organism>
<evidence type="ECO:0000256" key="7">
    <source>
        <dbReference type="ARBA" id="ARBA00023157"/>
    </source>
</evidence>
<keyword evidence="6 10" id="KW-0106">Calcium</keyword>
<dbReference type="GO" id="GO:0005615">
    <property type="term" value="C:extracellular space"/>
    <property type="evidence" value="ECO:0007669"/>
    <property type="project" value="TreeGrafter"/>
</dbReference>
<evidence type="ECO:0000256" key="6">
    <source>
        <dbReference type="ARBA" id="ARBA00022837"/>
    </source>
</evidence>
<dbReference type="PRINTS" id="PR00895">
    <property type="entry name" value="PENTAXIN"/>
</dbReference>
<keyword evidence="7 9" id="KW-1015">Disulfide bond</keyword>
<evidence type="ECO:0000256" key="8">
    <source>
        <dbReference type="ARBA" id="ARBA00038102"/>
    </source>
</evidence>
<dbReference type="SMART" id="SM00159">
    <property type="entry name" value="PTX"/>
    <property type="match status" value="1"/>
</dbReference>
<evidence type="ECO:0000256" key="10">
    <source>
        <dbReference type="RuleBase" id="RU362112"/>
    </source>
</evidence>
<dbReference type="InterPro" id="IPR051005">
    <property type="entry name" value="Pentraxin_domain"/>
</dbReference>
<dbReference type="PANTHER" id="PTHR45869:SF7">
    <property type="entry name" value="C-REACTIVE PROTEIN"/>
    <property type="match status" value="1"/>
</dbReference>
<accession>A0A093F4Y2</accession>
<keyword evidence="13" id="KW-1185">Reference proteome</keyword>
<dbReference type="Pfam" id="PF00354">
    <property type="entry name" value="Pentaxin"/>
    <property type="match status" value="1"/>
</dbReference>
<evidence type="ECO:0000256" key="5">
    <source>
        <dbReference type="ARBA" id="ARBA00022729"/>
    </source>
</evidence>
<keyword evidence="2" id="KW-0011">Acute phase</keyword>
<dbReference type="InterPro" id="IPR013320">
    <property type="entry name" value="ConA-like_dom_sf"/>
</dbReference>
<comment type="similarity">
    <text evidence="8 10">Belongs to the pentraxin family.</text>
</comment>
<evidence type="ECO:0000313" key="12">
    <source>
        <dbReference type="EMBL" id="KFV49199.1"/>
    </source>
</evidence>
<dbReference type="Proteomes" id="UP000054313">
    <property type="component" value="Unassembled WGS sequence"/>
</dbReference>
<dbReference type="PROSITE" id="PS00289">
    <property type="entry name" value="PTX_1"/>
    <property type="match status" value="1"/>
</dbReference>
<evidence type="ECO:0000256" key="9">
    <source>
        <dbReference type="PROSITE-ProRule" id="PRU01172"/>
    </source>
</evidence>
<comment type="subunit">
    <text evidence="10">Homopentamer. Pentaxin (or pentraxin) have a discoid arrangement of 5 non-covalently bound subunits.</text>
</comment>
<dbReference type="SUPFAM" id="SSF49899">
    <property type="entry name" value="Concanavalin A-like lectins/glucanases"/>
    <property type="match status" value="1"/>
</dbReference>
<feature type="non-terminal residue" evidence="12">
    <location>
        <position position="1"/>
    </location>
</feature>
<dbReference type="AlphaFoldDB" id="A0A093F4Y2"/>
<comment type="cofactor">
    <cofactor evidence="10">
        <name>Ca(2+)</name>
        <dbReference type="ChEBI" id="CHEBI:29108"/>
    </cofactor>
    <text evidence="10">Binds 2 calcium ions per subunit.</text>
</comment>
<evidence type="ECO:0000256" key="4">
    <source>
        <dbReference type="ARBA" id="ARBA00022723"/>
    </source>
</evidence>
<gene>
    <name evidence="12" type="ORF">N328_08388</name>
</gene>
<feature type="disulfide bond" evidence="9">
    <location>
        <begin position="34"/>
        <end position="93"/>
    </location>
</feature>
<dbReference type="PROSITE" id="PS51828">
    <property type="entry name" value="PTX_2"/>
    <property type="match status" value="1"/>
</dbReference>
<feature type="non-terminal residue" evidence="12">
    <location>
        <position position="198"/>
    </location>
</feature>
<dbReference type="InterPro" id="IPR001759">
    <property type="entry name" value="PTX_dom"/>
</dbReference>
<dbReference type="PANTHER" id="PTHR45869">
    <property type="entry name" value="C-REACTIVE PROTEIN-RELATED"/>
    <property type="match status" value="1"/>
</dbReference>
<proteinExistence type="inferred from homology"/>
<comment type="subcellular location">
    <subcellularLocation>
        <location evidence="1 10">Secreted</location>
    </subcellularLocation>
</comment>
<feature type="domain" description="Pentraxin (PTX)" evidence="11">
    <location>
        <begin position="3"/>
        <end position="198"/>
    </location>
</feature>
<dbReference type="GO" id="GO:0045087">
    <property type="term" value="P:innate immune response"/>
    <property type="evidence" value="ECO:0007669"/>
    <property type="project" value="TreeGrafter"/>
</dbReference>
<dbReference type="GO" id="GO:0046872">
    <property type="term" value="F:metal ion binding"/>
    <property type="evidence" value="ECO:0007669"/>
    <property type="project" value="UniProtKB-KW"/>
</dbReference>
<dbReference type="GO" id="GO:0006953">
    <property type="term" value="P:acute-phase response"/>
    <property type="evidence" value="ECO:0007669"/>
    <property type="project" value="UniProtKB-KW"/>
</dbReference>
<evidence type="ECO:0000313" key="13">
    <source>
        <dbReference type="Proteomes" id="UP000054313"/>
    </source>
</evidence>
<keyword evidence="5" id="KW-0732">Signal</keyword>
<protein>
    <recommendedName>
        <fullName evidence="10">Pentraxin family member</fullName>
    </recommendedName>
</protein>
<keyword evidence="4 10" id="KW-0479">Metal-binding</keyword>
<name>A0A093F4Y2_GAVST</name>
<evidence type="ECO:0000256" key="2">
    <source>
        <dbReference type="ARBA" id="ARBA00022486"/>
    </source>
</evidence>